<gene>
    <name evidence="3" type="ORF">ACFP3R_11095</name>
</gene>
<keyword evidence="4" id="KW-1185">Reference proteome</keyword>
<dbReference type="EMBL" id="JBHSQO010000008">
    <property type="protein sequence ID" value="MFC6089816.1"/>
    <property type="molecule type" value="Genomic_DNA"/>
</dbReference>
<dbReference type="RefSeq" id="WP_380635215.1">
    <property type="nucleotide sequence ID" value="NZ_JBHSQO010000008.1"/>
</dbReference>
<evidence type="ECO:0000313" key="4">
    <source>
        <dbReference type="Proteomes" id="UP001596220"/>
    </source>
</evidence>
<dbReference type="SUPFAM" id="SSF52200">
    <property type="entry name" value="Toll/Interleukin receptor TIR domain"/>
    <property type="match status" value="1"/>
</dbReference>
<evidence type="ECO:0000256" key="1">
    <source>
        <dbReference type="SAM" id="MobiDB-lite"/>
    </source>
</evidence>
<proteinExistence type="predicted"/>
<evidence type="ECO:0000313" key="3">
    <source>
        <dbReference type="EMBL" id="MFC6089816.1"/>
    </source>
</evidence>
<sequence>MKVFLSWSGPETREFASFLRDWLEGVIQAVKPWMSEKDIAKGRHSMAELRAQLTGTRLGIVVLTSANQGSRWINFEAGAISNSVGETAVVPLLLDLGKTDVVGPLSQFQAVDATARAEVHQMLKDINDAQGEPLPERVLARAFDHGWPAFEEAVRRFREQAQVAAASVDAAAVPVRDERDVLAEILETVRALDRQGHATRALLSGLAAPLSSRPAAEDAPPLPEGAFAGPVAHRQPSAYDSAAARWERTRSEPTRRGWGPIRAARPEPTDEAPDPDRPDNG</sequence>
<evidence type="ECO:0000259" key="2">
    <source>
        <dbReference type="Pfam" id="PF13676"/>
    </source>
</evidence>
<feature type="compositionally biased region" description="Basic and acidic residues" evidence="1">
    <location>
        <begin position="245"/>
        <end position="255"/>
    </location>
</feature>
<dbReference type="Gene3D" id="3.40.50.10140">
    <property type="entry name" value="Toll/interleukin-1 receptor homology (TIR) domain"/>
    <property type="match status" value="1"/>
</dbReference>
<dbReference type="Pfam" id="PF13676">
    <property type="entry name" value="TIR_2"/>
    <property type="match status" value="1"/>
</dbReference>
<accession>A0ABW1P3K8</accession>
<keyword evidence="3" id="KW-0675">Receptor</keyword>
<organism evidence="3 4">
    <name type="scientific">Saccharothrix lopnurensis</name>
    <dbReference type="NCBI Taxonomy" id="1670621"/>
    <lineage>
        <taxon>Bacteria</taxon>
        <taxon>Bacillati</taxon>
        <taxon>Actinomycetota</taxon>
        <taxon>Actinomycetes</taxon>
        <taxon>Pseudonocardiales</taxon>
        <taxon>Pseudonocardiaceae</taxon>
        <taxon>Saccharothrix</taxon>
    </lineage>
</organism>
<dbReference type="InterPro" id="IPR000157">
    <property type="entry name" value="TIR_dom"/>
</dbReference>
<feature type="region of interest" description="Disordered" evidence="1">
    <location>
        <begin position="212"/>
        <end position="281"/>
    </location>
</feature>
<comment type="caution">
    <text evidence="3">The sequence shown here is derived from an EMBL/GenBank/DDBJ whole genome shotgun (WGS) entry which is preliminary data.</text>
</comment>
<feature type="compositionally biased region" description="Basic and acidic residues" evidence="1">
    <location>
        <begin position="264"/>
        <end position="281"/>
    </location>
</feature>
<feature type="domain" description="TIR" evidence="2">
    <location>
        <begin position="3"/>
        <end position="115"/>
    </location>
</feature>
<dbReference type="Proteomes" id="UP001596220">
    <property type="component" value="Unassembled WGS sequence"/>
</dbReference>
<reference evidence="4" key="1">
    <citation type="journal article" date="2019" name="Int. J. Syst. Evol. Microbiol.">
        <title>The Global Catalogue of Microorganisms (GCM) 10K type strain sequencing project: providing services to taxonomists for standard genome sequencing and annotation.</title>
        <authorList>
            <consortium name="The Broad Institute Genomics Platform"/>
            <consortium name="The Broad Institute Genome Sequencing Center for Infectious Disease"/>
            <person name="Wu L."/>
            <person name="Ma J."/>
        </authorList>
    </citation>
    <scope>NUCLEOTIDE SEQUENCE [LARGE SCALE GENOMIC DNA]</scope>
    <source>
        <strain evidence="4">CGMCC 4.7246</strain>
    </source>
</reference>
<name>A0ABW1P3K8_9PSEU</name>
<protein>
    <submittedName>
        <fullName evidence="3">Toll/interleukin-1 receptor domain-containing protein</fullName>
    </submittedName>
</protein>
<dbReference type="InterPro" id="IPR035897">
    <property type="entry name" value="Toll_tir_struct_dom_sf"/>
</dbReference>